<evidence type="ECO:0000256" key="6">
    <source>
        <dbReference type="ARBA" id="ARBA00023136"/>
    </source>
</evidence>
<feature type="transmembrane region" description="Helical" evidence="8">
    <location>
        <begin position="273"/>
        <end position="293"/>
    </location>
</feature>
<dbReference type="GO" id="GO:0016758">
    <property type="term" value="F:hexosyltransferase activity"/>
    <property type="evidence" value="ECO:0007669"/>
    <property type="project" value="InterPro"/>
</dbReference>
<evidence type="ECO:0000256" key="5">
    <source>
        <dbReference type="ARBA" id="ARBA00022989"/>
    </source>
</evidence>
<keyword evidence="4 8" id="KW-0812">Transmembrane</keyword>
<dbReference type="EMBL" id="CP046620">
    <property type="protein sequence ID" value="QHQ35198.1"/>
    <property type="molecule type" value="Genomic_DNA"/>
</dbReference>
<keyword evidence="10" id="KW-1185">Reference proteome</keyword>
<organism evidence="9 10">
    <name type="scientific">Algicella marina</name>
    <dbReference type="NCBI Taxonomy" id="2683284"/>
    <lineage>
        <taxon>Bacteria</taxon>
        <taxon>Pseudomonadati</taxon>
        <taxon>Pseudomonadota</taxon>
        <taxon>Alphaproteobacteria</taxon>
        <taxon>Rhodobacterales</taxon>
        <taxon>Paracoccaceae</taxon>
        <taxon>Algicella</taxon>
    </lineage>
</organism>
<evidence type="ECO:0000313" key="10">
    <source>
        <dbReference type="Proteomes" id="UP000464495"/>
    </source>
</evidence>
<dbReference type="Pfam" id="PF09594">
    <property type="entry name" value="GT87"/>
    <property type="match status" value="1"/>
</dbReference>
<feature type="transmembrane region" description="Helical" evidence="8">
    <location>
        <begin position="15"/>
        <end position="38"/>
    </location>
</feature>
<name>A0A6P1SXL2_9RHOB</name>
<evidence type="ECO:0000256" key="2">
    <source>
        <dbReference type="ARBA" id="ARBA00022475"/>
    </source>
</evidence>
<evidence type="ECO:0000313" key="9">
    <source>
        <dbReference type="EMBL" id="QHQ35198.1"/>
    </source>
</evidence>
<dbReference type="InterPro" id="IPR018584">
    <property type="entry name" value="GT87"/>
</dbReference>
<dbReference type="GO" id="GO:0005886">
    <property type="term" value="C:plasma membrane"/>
    <property type="evidence" value="ECO:0007669"/>
    <property type="project" value="UniProtKB-SubCell"/>
</dbReference>
<feature type="transmembrane region" description="Helical" evidence="8">
    <location>
        <begin position="178"/>
        <end position="203"/>
    </location>
</feature>
<keyword evidence="6 8" id="KW-0472">Membrane</keyword>
<gene>
    <name evidence="9" type="ORF">GO499_08285</name>
</gene>
<feature type="transmembrane region" description="Helical" evidence="8">
    <location>
        <begin position="106"/>
        <end position="126"/>
    </location>
</feature>
<evidence type="ECO:0000256" key="7">
    <source>
        <dbReference type="ARBA" id="ARBA00024033"/>
    </source>
</evidence>
<sequence>MGAIRRIETRIRRQAAFAASIGLFLAVVIGEVGASLMAPDGLNYMPFGYDFPAFWVAARLFLTEGIAGVYDVEAFIALQLPLAPQESVLLWHYPPTYLAMVMPLGWLSYPVALLSFTTLGLALWAMTVRYYRAVPQPLGWVVLFGAPAVVLTLIQGQNGLIFAALSGLAFQARAKGRLWLAACLIALGLGKPHLSILVPVALIAARDWPLFWRCCVTCLGLLGAVTLLLGADVWLAALNNTPLLRVAMATGDLWAQQVTAYVALKMLGAGNGLALVAQAISAMVAIVAVADVWRRREVVADLKLAMLFLATLLVSPYAFRYDMVLTLLGLSLLAQVLLRRGMRPGDKLIMLLVWIAPALSPALAVALGLQIGPLVMALGVALCWREAVVERRLA</sequence>
<feature type="transmembrane region" description="Helical" evidence="8">
    <location>
        <begin position="210"/>
        <end position="237"/>
    </location>
</feature>
<evidence type="ECO:0000256" key="4">
    <source>
        <dbReference type="ARBA" id="ARBA00022692"/>
    </source>
</evidence>
<keyword evidence="5 8" id="KW-1133">Transmembrane helix</keyword>
<dbReference type="AlphaFoldDB" id="A0A6P1SXL2"/>
<comment type="subcellular location">
    <subcellularLocation>
        <location evidence="1">Cell membrane</location>
        <topology evidence="1">Multi-pass membrane protein</topology>
    </subcellularLocation>
</comment>
<proteinExistence type="inferred from homology"/>
<dbReference type="KEGG" id="amaq:GO499_08285"/>
<accession>A0A6P1SXL2</accession>
<evidence type="ECO:0000256" key="8">
    <source>
        <dbReference type="SAM" id="Phobius"/>
    </source>
</evidence>
<feature type="transmembrane region" description="Helical" evidence="8">
    <location>
        <begin position="138"/>
        <end position="158"/>
    </location>
</feature>
<comment type="similarity">
    <text evidence="7">Belongs to the glycosyltransferase 87 family.</text>
</comment>
<dbReference type="RefSeq" id="WP_161861763.1">
    <property type="nucleotide sequence ID" value="NZ_CP046620.1"/>
</dbReference>
<protein>
    <submittedName>
        <fullName evidence="9">DUF2029 domain-containing protein</fullName>
    </submittedName>
</protein>
<evidence type="ECO:0000256" key="3">
    <source>
        <dbReference type="ARBA" id="ARBA00022679"/>
    </source>
</evidence>
<feature type="transmembrane region" description="Helical" evidence="8">
    <location>
        <begin position="300"/>
        <end position="318"/>
    </location>
</feature>
<reference evidence="9 10" key="1">
    <citation type="submission" date="2019-12" db="EMBL/GenBank/DDBJ databases">
        <title>Complete genome sequence of Algicella marina strain 9Alg 56(T) isolated from the red alga Tichocarpus crinitus.</title>
        <authorList>
            <person name="Kim S.-G."/>
            <person name="Nedashkovskaya O.I."/>
        </authorList>
    </citation>
    <scope>NUCLEOTIDE SEQUENCE [LARGE SCALE GENOMIC DNA]</scope>
    <source>
        <strain evidence="9 10">9Alg 56</strain>
    </source>
</reference>
<evidence type="ECO:0000256" key="1">
    <source>
        <dbReference type="ARBA" id="ARBA00004651"/>
    </source>
</evidence>
<keyword evidence="3" id="KW-0808">Transferase</keyword>
<dbReference type="Proteomes" id="UP000464495">
    <property type="component" value="Chromosome"/>
</dbReference>
<keyword evidence="2" id="KW-1003">Cell membrane</keyword>